<dbReference type="Gene3D" id="3.90.1150.10">
    <property type="entry name" value="Aspartate Aminotransferase, domain 1"/>
    <property type="match status" value="1"/>
</dbReference>
<dbReference type="AlphaFoldDB" id="A0A5C6M5W3"/>
<dbReference type="GO" id="GO:0005737">
    <property type="term" value="C:cytoplasm"/>
    <property type="evidence" value="ECO:0007669"/>
    <property type="project" value="TreeGrafter"/>
</dbReference>
<dbReference type="GO" id="GO:0009086">
    <property type="term" value="P:methionine biosynthetic process"/>
    <property type="evidence" value="ECO:0007669"/>
    <property type="project" value="UniProtKB-ARBA"/>
</dbReference>
<dbReference type="GO" id="GO:0003962">
    <property type="term" value="F:cystathionine gamma-synthase activity"/>
    <property type="evidence" value="ECO:0007669"/>
    <property type="project" value="TreeGrafter"/>
</dbReference>
<dbReference type="Gene3D" id="3.40.640.10">
    <property type="entry name" value="Type I PLP-dependent aspartate aminotransferase-like (Major domain)"/>
    <property type="match status" value="1"/>
</dbReference>
<dbReference type="GO" id="GO:0004123">
    <property type="term" value="F:cystathionine gamma-lyase activity"/>
    <property type="evidence" value="ECO:0007669"/>
    <property type="project" value="TreeGrafter"/>
</dbReference>
<dbReference type="InterPro" id="IPR015422">
    <property type="entry name" value="PyrdxlP-dep_Trfase_small"/>
</dbReference>
<dbReference type="SUPFAM" id="SSF53383">
    <property type="entry name" value="PLP-dependent transferases"/>
    <property type="match status" value="1"/>
</dbReference>
<evidence type="ECO:0000313" key="6">
    <source>
        <dbReference type="Proteomes" id="UP000321083"/>
    </source>
</evidence>
<dbReference type="PIRSF" id="PIRSF001434">
    <property type="entry name" value="CGS"/>
    <property type="match status" value="1"/>
</dbReference>
<dbReference type="PROSITE" id="PS00868">
    <property type="entry name" value="CYS_MET_METAB_PP"/>
    <property type="match status" value="1"/>
</dbReference>
<reference evidence="5 6" key="2">
    <citation type="submission" date="2019-08" db="EMBL/GenBank/DDBJ databases">
        <authorList>
            <person name="Henke P."/>
        </authorList>
    </citation>
    <scope>NUCLEOTIDE SEQUENCE [LARGE SCALE GENOMIC DNA]</scope>
    <source>
        <strain evidence="5">Phe10_nw2017</strain>
    </source>
</reference>
<comment type="caution">
    <text evidence="5">The sequence shown here is derived from an EMBL/GenBank/DDBJ whole genome shotgun (WGS) entry which is preliminary data.</text>
</comment>
<gene>
    <name evidence="5" type="ORF">E3A20_13640</name>
</gene>
<keyword evidence="2 3" id="KW-0663">Pyridoxal phosphate</keyword>
<evidence type="ECO:0000256" key="2">
    <source>
        <dbReference type="ARBA" id="ARBA00022898"/>
    </source>
</evidence>
<feature type="non-terminal residue" evidence="5">
    <location>
        <position position="1"/>
    </location>
</feature>
<organism evidence="5 6">
    <name type="scientific">Planctomyces bekefii</name>
    <dbReference type="NCBI Taxonomy" id="1653850"/>
    <lineage>
        <taxon>Bacteria</taxon>
        <taxon>Pseudomonadati</taxon>
        <taxon>Planctomycetota</taxon>
        <taxon>Planctomycetia</taxon>
        <taxon>Planctomycetales</taxon>
        <taxon>Planctomycetaceae</taxon>
        <taxon>Planctomyces</taxon>
    </lineage>
</organism>
<evidence type="ECO:0000313" key="5">
    <source>
        <dbReference type="EMBL" id="TWW09509.1"/>
    </source>
</evidence>
<dbReference type="PANTHER" id="PTHR11808:SF75">
    <property type="entry name" value="CYSTATHIONINE GAMMA-SYNTHASE"/>
    <property type="match status" value="1"/>
</dbReference>
<dbReference type="FunFam" id="3.40.640.10:FF:000046">
    <property type="entry name" value="Cystathionine gamma-lyase"/>
    <property type="match status" value="1"/>
</dbReference>
<evidence type="ECO:0000256" key="4">
    <source>
        <dbReference type="RuleBase" id="RU362118"/>
    </source>
</evidence>
<dbReference type="Pfam" id="PF01053">
    <property type="entry name" value="Cys_Met_Meta_PP"/>
    <property type="match status" value="1"/>
</dbReference>
<dbReference type="InterPro" id="IPR015424">
    <property type="entry name" value="PyrdxlP-dep_Trfase"/>
</dbReference>
<sequence length="319" mass="34366">ALEGGAGCSATSTGMSAVHCAMALFSPGDHIIAPADLYGGTFRLFERFLKEKGLTFTFVDMTDSNQVRSAFTPQTRAIWIETPSNPLLKVIDIGAVAGLARARGCISICDNTFLSPYLQRPLDFGVDIVVHSTTKYINGHSDVVGGCVVSKSVEHAKQIAWTCNALGLSCSPFDAWLVLRGLKTLSVRMDAQQASALLIARFLEQHPLIEKVYYPGLESHPQHQLARIQQRGPGAMLAFDVRDGRPVAERVCMRTHLFDVAESLGGIESLISFPTTMSHASMTPAARAAAGITEKTVRISVGLEHADDLIADLQQALST</sequence>
<accession>A0A5C6M5W3</accession>
<dbReference type="GO" id="GO:0019346">
    <property type="term" value="P:transsulfuration"/>
    <property type="evidence" value="ECO:0007669"/>
    <property type="project" value="InterPro"/>
</dbReference>
<keyword evidence="6" id="KW-1185">Reference proteome</keyword>
<dbReference type="GO" id="GO:0030170">
    <property type="term" value="F:pyridoxal phosphate binding"/>
    <property type="evidence" value="ECO:0007669"/>
    <property type="project" value="InterPro"/>
</dbReference>
<evidence type="ECO:0000256" key="3">
    <source>
        <dbReference type="PIRSR" id="PIRSR001434-2"/>
    </source>
</evidence>
<evidence type="ECO:0000256" key="1">
    <source>
        <dbReference type="ARBA" id="ARBA00001933"/>
    </source>
</evidence>
<dbReference type="PANTHER" id="PTHR11808">
    <property type="entry name" value="TRANS-SULFURATION ENZYME FAMILY MEMBER"/>
    <property type="match status" value="1"/>
</dbReference>
<dbReference type="EMBL" id="SRHE01000255">
    <property type="protein sequence ID" value="TWW09509.1"/>
    <property type="molecule type" value="Genomic_DNA"/>
</dbReference>
<dbReference type="Proteomes" id="UP000321083">
    <property type="component" value="Unassembled WGS sequence"/>
</dbReference>
<reference evidence="5 6" key="1">
    <citation type="submission" date="2019-08" db="EMBL/GenBank/DDBJ databases">
        <title>100 year-old enigma solved: identification of Planctomyces bekefii, the type genus and species of the phylum Planctomycetes.</title>
        <authorList>
            <person name="Svetlana D.N."/>
            <person name="Overmann J."/>
        </authorList>
    </citation>
    <scope>NUCLEOTIDE SEQUENCE [LARGE SCALE GENOMIC DNA]</scope>
    <source>
        <strain evidence="5">Phe10_nw2017</strain>
    </source>
</reference>
<feature type="modified residue" description="N6-(pyridoxal phosphate)lysine" evidence="3">
    <location>
        <position position="135"/>
    </location>
</feature>
<protein>
    <submittedName>
        <fullName evidence="5">Cystathionine gamma-synthase</fullName>
    </submittedName>
</protein>
<comment type="cofactor">
    <cofactor evidence="1 4">
        <name>pyridoxal 5'-phosphate</name>
        <dbReference type="ChEBI" id="CHEBI:597326"/>
    </cofactor>
</comment>
<name>A0A5C6M5W3_9PLAN</name>
<comment type="similarity">
    <text evidence="4">Belongs to the trans-sulfuration enzymes family.</text>
</comment>
<proteinExistence type="inferred from homology"/>
<dbReference type="InterPro" id="IPR000277">
    <property type="entry name" value="Cys/Met-Metab_PyrdxlP-dep_enz"/>
</dbReference>
<dbReference type="InterPro" id="IPR015421">
    <property type="entry name" value="PyrdxlP-dep_Trfase_major"/>
</dbReference>
<dbReference type="CDD" id="cd00614">
    <property type="entry name" value="CGS_like"/>
    <property type="match status" value="1"/>
</dbReference>
<dbReference type="GO" id="GO:0019343">
    <property type="term" value="P:cysteine biosynthetic process via cystathionine"/>
    <property type="evidence" value="ECO:0007669"/>
    <property type="project" value="TreeGrafter"/>
</dbReference>
<dbReference type="InterPro" id="IPR054542">
    <property type="entry name" value="Cys_met_metab_PP"/>
</dbReference>
<dbReference type="FunFam" id="3.90.1150.10:FF:000033">
    <property type="entry name" value="Cystathionine gamma-synthase"/>
    <property type="match status" value="1"/>
</dbReference>